<gene>
    <name evidence="1" type="ORF">CAY53_00915</name>
</gene>
<sequence>MNAELMQLYFNFLALSYKNELNYTKLVEEAVDDGEGGELTRKVERSFTLSRKAHYERNVTGGQNAAYSALEQLGIKNLTQLRAWYKAHPDLGTFEENWKSEQSGGNLPACHQLGGASGNTSYRYIGPDGATLTDGTHTATLKAGFQFVFDKEQRLLKNDPINGGTYDINPPGGTPNGAWRHYEADVRTWIAWGNQSEANGDTTSVGERYIAWLKAVRVAPDGGYSAGRLGIGGEDGEKVLQATENEIKVIKNLLSRLYAIDPSLKSATANEGKGFALAAALCGVYMMAAENSHPASLLTKAYQALEPFPSQNGSVKCISEWSDVNSLVAAAKASMAVRYALLHNLPFVVDAGEKFYAPFNQNGELDYGTGHPAGITDEYLRDRALFLAAQSAYWQEHAFVFSSSAPWTDYIDDELSNTTFRYFTGEGPGTFDVYFEDRATGIKLPEKMDVPHYIFGTDRSDTYDGSGYHVVQHVYGGAGNDIIITGDGDDYIEGMVGDDYLDARGGTNVLIGGAGNDIYVIDPRIKAVNTIIDDGENRLRVYESKSNQWQTYSGYFTRSSNDSNTFTSADGQASFTFHSPATLSIGESTVTFQNQTSPSEWRNAFGIVLSDGLGEDAIVADMSIRNLNLGLNFRLAERGHISLAGGRTTISQAAASMTG</sequence>
<dbReference type="EMBL" id="CP021255">
    <property type="protein sequence ID" value="AVD70217.1"/>
    <property type="molecule type" value="Genomic_DNA"/>
</dbReference>
<evidence type="ECO:0008006" key="3">
    <source>
        <dbReference type="Google" id="ProtNLM"/>
    </source>
</evidence>
<keyword evidence="2" id="KW-1185">Reference proteome</keyword>
<dbReference type="Pfam" id="PF00353">
    <property type="entry name" value="HemolysinCabind"/>
    <property type="match status" value="1"/>
</dbReference>
<dbReference type="SUPFAM" id="SSF51120">
    <property type="entry name" value="beta-Roll"/>
    <property type="match status" value="1"/>
</dbReference>
<dbReference type="KEGG" id="deo:CAY53_00915"/>
<evidence type="ECO:0000313" key="1">
    <source>
        <dbReference type="EMBL" id="AVD70217.1"/>
    </source>
</evidence>
<organism evidence="1 2">
    <name type="scientific">Desulfobulbus oralis</name>
    <dbReference type="NCBI Taxonomy" id="1986146"/>
    <lineage>
        <taxon>Bacteria</taxon>
        <taxon>Pseudomonadati</taxon>
        <taxon>Thermodesulfobacteriota</taxon>
        <taxon>Desulfobulbia</taxon>
        <taxon>Desulfobulbales</taxon>
        <taxon>Desulfobulbaceae</taxon>
        <taxon>Desulfobulbus</taxon>
    </lineage>
</organism>
<name>A0A2L1GKS2_9BACT</name>
<dbReference type="Proteomes" id="UP000239867">
    <property type="component" value="Chromosome"/>
</dbReference>
<evidence type="ECO:0000313" key="2">
    <source>
        <dbReference type="Proteomes" id="UP000239867"/>
    </source>
</evidence>
<dbReference type="GO" id="GO:0005509">
    <property type="term" value="F:calcium ion binding"/>
    <property type="evidence" value="ECO:0007669"/>
    <property type="project" value="InterPro"/>
</dbReference>
<protein>
    <recommendedName>
        <fullName evidence="3">Haemolysin-type calcium binding-related domain-containing protein</fullName>
    </recommendedName>
</protein>
<proteinExistence type="predicted"/>
<dbReference type="Gene3D" id="2.150.10.10">
    <property type="entry name" value="Serralysin-like metalloprotease, C-terminal"/>
    <property type="match status" value="1"/>
</dbReference>
<dbReference type="InterPro" id="IPR001343">
    <property type="entry name" value="Hemolysn_Ca-bd"/>
</dbReference>
<dbReference type="RefSeq" id="WP_104935541.1">
    <property type="nucleotide sequence ID" value="NZ_CP021255.1"/>
</dbReference>
<reference evidence="1 2" key="1">
    <citation type="journal article" date="2018" name="MBio">
        <title>Insights into the evolution of host association through the isolation and characterization of a novel human periodontal pathobiont, Desulfobulbus oralis.</title>
        <authorList>
            <person name="Cross K.L."/>
            <person name="Chirania P."/>
            <person name="Xiong W."/>
            <person name="Beall C.J."/>
            <person name="Elkins J.G."/>
            <person name="Giannone R.J."/>
            <person name="Griffen A.L."/>
            <person name="Guss A.M."/>
            <person name="Hettich R.L."/>
            <person name="Joshi S.S."/>
            <person name="Mokrzan E.M."/>
            <person name="Martin R.K."/>
            <person name="Zhulin I.B."/>
            <person name="Leys E.J."/>
            <person name="Podar M."/>
        </authorList>
    </citation>
    <scope>NUCLEOTIDE SEQUENCE [LARGE SCALE GENOMIC DNA]</scope>
    <source>
        <strain evidence="1 2">ORNL</strain>
    </source>
</reference>
<dbReference type="InterPro" id="IPR011049">
    <property type="entry name" value="Serralysin-like_metalloprot_C"/>
</dbReference>
<accession>A0A2L1GKS2</accession>
<dbReference type="AlphaFoldDB" id="A0A2L1GKS2"/>
<dbReference type="OrthoDB" id="5405960at2"/>
<dbReference type="PRINTS" id="PR00313">
    <property type="entry name" value="CABNDNGRPT"/>
</dbReference>